<evidence type="ECO:0000313" key="4">
    <source>
        <dbReference type="Proteomes" id="UP000053091"/>
    </source>
</evidence>
<dbReference type="PATRIC" id="fig|1678841.3.peg.1595"/>
<evidence type="ECO:0000256" key="1">
    <source>
        <dbReference type="SAM" id="Phobius"/>
    </source>
</evidence>
<feature type="domain" description="Signal transduction histidine kinase internal region" evidence="2">
    <location>
        <begin position="161"/>
        <end position="239"/>
    </location>
</feature>
<dbReference type="Pfam" id="PF06580">
    <property type="entry name" value="His_kinase"/>
    <property type="match status" value="1"/>
</dbReference>
<keyword evidence="3" id="KW-0808">Transferase</keyword>
<sequence length="357" mass="40873">MLERSGISRNVLFYISTWMVISLIHFIIIHNQYGLELSNAVAEVLVMNLIYALLGVGLWHMVKISDYEKLSRLEMIWRLAASSSVSVIIWLGSSYFILGYLTGQDDAYSLFLTETLMVRIMVGLLLYIILVSVFYLVINYENLREHRTREQLLQTMLYETELNALRSQIKPHFLFNSLNSISSLTITNPAKAQEMVINLSEFMRYSLSFSDNSMSSLSKELYHLRLYLEIEKVRFGGRLQVSEQIDELALGWPLPPMILQPLVENAVKHGVYDTPGASVIQLNAQITGPWLEVRVINNYDPSVPGRKGTGTGLSNVMKRMRMVYGMPDLVNIRKTEDAFEVKLKFPENVKDQSTDNR</sequence>
<dbReference type="GO" id="GO:0000155">
    <property type="term" value="F:phosphorelay sensor kinase activity"/>
    <property type="evidence" value="ECO:0007669"/>
    <property type="project" value="InterPro"/>
</dbReference>
<dbReference type="InterPro" id="IPR050640">
    <property type="entry name" value="Bact_2-comp_sensor_kinase"/>
</dbReference>
<name>A0A0S7BXS0_9BACT</name>
<dbReference type="RefSeq" id="WP_062040163.1">
    <property type="nucleotide sequence ID" value="NZ_DF968182.1"/>
</dbReference>
<keyword evidence="1" id="KW-1133">Transmembrane helix</keyword>
<keyword evidence="1" id="KW-0812">Transmembrane</keyword>
<dbReference type="GO" id="GO:0016020">
    <property type="term" value="C:membrane"/>
    <property type="evidence" value="ECO:0007669"/>
    <property type="project" value="InterPro"/>
</dbReference>
<feature type="transmembrane region" description="Helical" evidence="1">
    <location>
        <begin position="45"/>
        <end position="64"/>
    </location>
</feature>
<keyword evidence="1" id="KW-0472">Membrane</keyword>
<accession>A0A0S7BXS0</accession>
<feature type="transmembrane region" description="Helical" evidence="1">
    <location>
        <begin position="12"/>
        <end position="33"/>
    </location>
</feature>
<dbReference type="InterPro" id="IPR036890">
    <property type="entry name" value="HATPase_C_sf"/>
</dbReference>
<dbReference type="Gene3D" id="3.30.565.10">
    <property type="entry name" value="Histidine kinase-like ATPase, C-terminal domain"/>
    <property type="match status" value="1"/>
</dbReference>
<gene>
    <name evidence="3" type="ORF">TBC1_111421</name>
</gene>
<dbReference type="InterPro" id="IPR010559">
    <property type="entry name" value="Sig_transdc_His_kin_internal"/>
</dbReference>
<dbReference type="AlphaFoldDB" id="A0A0S7BXS0"/>
<feature type="transmembrane region" description="Helical" evidence="1">
    <location>
        <begin position="118"/>
        <end position="138"/>
    </location>
</feature>
<reference evidence="3" key="1">
    <citation type="journal article" date="2015" name="Genome Announc.">
        <title>Draft Genome Sequence of Bacteroidales Strain TBC1, a Novel Isolate from a Methanogenic Wastewater Treatment System.</title>
        <authorList>
            <person name="Tourlousse D.M."/>
            <person name="Matsuura N."/>
            <person name="Sun L."/>
            <person name="Toyonaga M."/>
            <person name="Kuroda K."/>
            <person name="Ohashi A."/>
            <person name="Cruz R."/>
            <person name="Yamaguchi T."/>
            <person name="Sekiguchi Y."/>
        </authorList>
    </citation>
    <scope>NUCLEOTIDE SEQUENCE [LARGE SCALE GENOMIC DNA]</scope>
    <source>
        <strain evidence="3">TBC1</strain>
    </source>
</reference>
<dbReference type="Proteomes" id="UP000053091">
    <property type="component" value="Unassembled WGS sequence"/>
</dbReference>
<protein>
    <submittedName>
        <fullName evidence="3">Histidine kinase</fullName>
    </submittedName>
</protein>
<dbReference type="OrthoDB" id="9809908at2"/>
<feature type="transmembrane region" description="Helical" evidence="1">
    <location>
        <begin position="76"/>
        <end position="98"/>
    </location>
</feature>
<dbReference type="SUPFAM" id="SSF55874">
    <property type="entry name" value="ATPase domain of HSP90 chaperone/DNA topoisomerase II/histidine kinase"/>
    <property type="match status" value="1"/>
</dbReference>
<organism evidence="3">
    <name type="scientific">Lentimicrobium saccharophilum</name>
    <dbReference type="NCBI Taxonomy" id="1678841"/>
    <lineage>
        <taxon>Bacteria</taxon>
        <taxon>Pseudomonadati</taxon>
        <taxon>Bacteroidota</taxon>
        <taxon>Bacteroidia</taxon>
        <taxon>Bacteroidales</taxon>
        <taxon>Lentimicrobiaceae</taxon>
        <taxon>Lentimicrobium</taxon>
    </lineage>
</organism>
<dbReference type="EMBL" id="DF968182">
    <property type="protein sequence ID" value="GAP43271.1"/>
    <property type="molecule type" value="Genomic_DNA"/>
</dbReference>
<dbReference type="STRING" id="1678841.TBC1_111421"/>
<evidence type="ECO:0000313" key="3">
    <source>
        <dbReference type="EMBL" id="GAP43271.1"/>
    </source>
</evidence>
<keyword evidence="4" id="KW-1185">Reference proteome</keyword>
<proteinExistence type="predicted"/>
<dbReference type="PANTHER" id="PTHR34220">
    <property type="entry name" value="SENSOR HISTIDINE KINASE YPDA"/>
    <property type="match status" value="1"/>
</dbReference>
<dbReference type="PANTHER" id="PTHR34220:SF7">
    <property type="entry name" value="SENSOR HISTIDINE KINASE YPDA"/>
    <property type="match status" value="1"/>
</dbReference>
<keyword evidence="3" id="KW-0418">Kinase</keyword>
<evidence type="ECO:0000259" key="2">
    <source>
        <dbReference type="Pfam" id="PF06580"/>
    </source>
</evidence>